<dbReference type="EMBL" id="AFWV01000041">
    <property type="protein sequence ID" value="EGV15829.1"/>
    <property type="molecule type" value="Genomic_DNA"/>
</dbReference>
<organism evidence="1 2">
    <name type="scientific">Thiocapsa marina 5811</name>
    <dbReference type="NCBI Taxonomy" id="768671"/>
    <lineage>
        <taxon>Bacteria</taxon>
        <taxon>Pseudomonadati</taxon>
        <taxon>Pseudomonadota</taxon>
        <taxon>Gammaproteobacteria</taxon>
        <taxon>Chromatiales</taxon>
        <taxon>Chromatiaceae</taxon>
        <taxon>Thiocapsa</taxon>
    </lineage>
</organism>
<gene>
    <name evidence="1" type="ORF">ThimaDRAFT_4891</name>
</gene>
<evidence type="ECO:0000313" key="1">
    <source>
        <dbReference type="EMBL" id="EGV15829.1"/>
    </source>
</evidence>
<protein>
    <submittedName>
        <fullName evidence="1">Transposase IS3/IS911 family protein</fullName>
    </submittedName>
</protein>
<keyword evidence="2" id="KW-1185">Reference proteome</keyword>
<evidence type="ECO:0000313" key="2">
    <source>
        <dbReference type="Proteomes" id="UP000005459"/>
    </source>
</evidence>
<name>F9UIY8_9GAMM</name>
<dbReference type="Proteomes" id="UP000005459">
    <property type="component" value="Unassembled WGS sequence"/>
</dbReference>
<sequence>MTTYSSELKDSILTKLLAPNNVGVPQLAAQTGIPRDTLYGWRREALGRARRPRASTVPDATLDSEEKFAVVVETATLNELELGAYCRRKGLFAEQISAWRTTCQHANAPLASKTERAERAEILRLGRELQRKDRALAEAATLLVLQKKVRAIWEEPEDARSPMSGAYK</sequence>
<dbReference type="eggNOG" id="COG2963">
    <property type="taxonomic scope" value="Bacteria"/>
</dbReference>
<accession>F9UIY8</accession>
<dbReference type="InterPro" id="IPR009057">
    <property type="entry name" value="Homeodomain-like_sf"/>
</dbReference>
<proteinExistence type="predicted"/>
<dbReference type="AlphaFoldDB" id="F9UIY8"/>
<dbReference type="STRING" id="768671.ThimaDRAFT_4891"/>
<reference evidence="1 2" key="1">
    <citation type="submission" date="2011-06" db="EMBL/GenBank/DDBJ databases">
        <title>The draft genome of Thiocapsa marina 5811.</title>
        <authorList>
            <consortium name="US DOE Joint Genome Institute (JGI-PGF)"/>
            <person name="Lucas S."/>
            <person name="Han J."/>
            <person name="Cheng J.-F."/>
            <person name="Goodwin L."/>
            <person name="Pitluck S."/>
            <person name="Peters L."/>
            <person name="Land M.L."/>
            <person name="Hauser L."/>
            <person name="Vogl K."/>
            <person name="Liu Z."/>
            <person name="Imhoff J."/>
            <person name="Thiel V."/>
            <person name="Frigaard N.-U."/>
            <person name="Bryant D."/>
            <person name="Woyke T.J."/>
        </authorList>
    </citation>
    <scope>NUCLEOTIDE SEQUENCE [LARGE SCALE GENOMIC DNA]</scope>
    <source>
        <strain evidence="1 2">5811</strain>
    </source>
</reference>
<dbReference type="SUPFAM" id="SSF46689">
    <property type="entry name" value="Homeodomain-like"/>
    <property type="match status" value="1"/>
</dbReference>